<dbReference type="HOGENOM" id="CLU_728926_0_0_9"/>
<gene>
    <name evidence="1" type="ordered locus">BCG9842_A0095</name>
</gene>
<proteinExistence type="predicted"/>
<dbReference type="AlphaFoldDB" id="B7IZG8"/>
<reference evidence="1 2" key="1">
    <citation type="submission" date="2008-10" db="EMBL/GenBank/DDBJ databases">
        <title>Genome sequence of Bacillus cereus G9842.</title>
        <authorList>
            <person name="Dodson R.J."/>
            <person name="Durkin A.S."/>
            <person name="Rosovitz M.J."/>
            <person name="Rasko D.A."/>
            <person name="Hoffmaster A."/>
            <person name="Ravel J."/>
            <person name="Sutton G."/>
        </authorList>
    </citation>
    <scope>NUCLEOTIDE SEQUENCE [LARGE SCALE GENOMIC DNA]</scope>
    <source>
        <strain evidence="1 2">G9842</strain>
        <plasmid evidence="1 2">pG9842_140</plasmid>
    </source>
</reference>
<organism evidence="1 2">
    <name type="scientific">Bacillus cereus (strain G9842)</name>
    <dbReference type="NCBI Taxonomy" id="405531"/>
    <lineage>
        <taxon>Bacteria</taxon>
        <taxon>Bacillati</taxon>
        <taxon>Bacillota</taxon>
        <taxon>Bacilli</taxon>
        <taxon>Bacillales</taxon>
        <taxon>Bacillaceae</taxon>
        <taxon>Bacillus</taxon>
        <taxon>Bacillus cereus group</taxon>
    </lineage>
</organism>
<dbReference type="RefSeq" id="WP_000349588.1">
    <property type="nucleotide sequence ID" value="NC_011774.1"/>
</dbReference>
<dbReference type="Proteomes" id="UP000006744">
    <property type="component" value="Plasmid pG9842_140"/>
</dbReference>
<dbReference type="EMBL" id="CP001188">
    <property type="protein sequence ID" value="ACK98749.1"/>
    <property type="molecule type" value="Genomic_DNA"/>
</dbReference>
<evidence type="ECO:0000313" key="2">
    <source>
        <dbReference type="Proteomes" id="UP000006744"/>
    </source>
</evidence>
<accession>B7IZG8</accession>
<keyword evidence="1" id="KW-0614">Plasmid</keyword>
<geneLocation type="plasmid" evidence="1 2">
    <name>pG9842_140</name>
</geneLocation>
<protein>
    <submittedName>
        <fullName evidence="1">Uncharacterized protein</fullName>
    </submittedName>
</protein>
<evidence type="ECO:0000313" key="1">
    <source>
        <dbReference type="EMBL" id="ACK98749.1"/>
    </source>
</evidence>
<sequence length="359" mass="40545">MDHIGEFSKKTKVFLELLTLGQDSKHIAVDFPPTVSIERFDQYGLEAIESVKLEALDNHFSYSGEYTIPEILESGEYVLTYIATIKGKEYKRKEQFTVISECAPSFENNRDVVVLDGDNYMFSSEFQIPTSISVEGKKVEIIFEEKVKYNYTYQVVLGDEIKSKSGLTLGGIKTLTFTSKYEPIFATPLEVKNIIGSLFKYFSLNEVYCALRDAGQKALQYLGEIPDANNSRYSPPTEQDDTYFAITKYVVREAVRLLLQGLMFRVLNNSYKQEDEGGLSGTIQLGDFMIQDNLNSANESSDSPNGIQEESLFKKLQIMIASNQKEIKFWLDVMMEQNKQNHNESVSGSFGAATSLLEG</sequence>
<name>B7IZG8_BACC2</name>
<dbReference type="KEGG" id="bcg:BCG9842_A0095"/>